<evidence type="ECO:0000256" key="2">
    <source>
        <dbReference type="ARBA" id="ARBA00023012"/>
    </source>
</evidence>
<feature type="domain" description="Response regulatory" evidence="4">
    <location>
        <begin position="36"/>
        <end position="149"/>
    </location>
</feature>
<dbReference type="Pfam" id="PF00072">
    <property type="entry name" value="Response_reg"/>
    <property type="match status" value="1"/>
</dbReference>
<keyword evidence="1 3" id="KW-0597">Phosphoprotein</keyword>
<dbReference type="EMBL" id="DSKY01000021">
    <property type="protein sequence ID" value="HDY59743.1"/>
    <property type="molecule type" value="Genomic_DNA"/>
</dbReference>
<feature type="modified residue" description="4-aspartylphosphate" evidence="3">
    <location>
        <position position="84"/>
    </location>
</feature>
<evidence type="ECO:0000259" key="4">
    <source>
        <dbReference type="PROSITE" id="PS50110"/>
    </source>
</evidence>
<dbReference type="SMART" id="SM00448">
    <property type="entry name" value="REC"/>
    <property type="match status" value="1"/>
</dbReference>
<dbReference type="PANTHER" id="PTHR44591:SF14">
    <property type="entry name" value="PROTEIN PILG"/>
    <property type="match status" value="1"/>
</dbReference>
<name>A0A7V0Z6Y9_UNCW3</name>
<dbReference type="SUPFAM" id="SSF52172">
    <property type="entry name" value="CheY-like"/>
    <property type="match status" value="1"/>
</dbReference>
<reference evidence="5" key="1">
    <citation type="journal article" date="2020" name="mSystems">
        <title>Genome- and Community-Level Interaction Insights into Carbon Utilization and Element Cycling Functions of Hydrothermarchaeota in Hydrothermal Sediment.</title>
        <authorList>
            <person name="Zhou Z."/>
            <person name="Liu Y."/>
            <person name="Xu W."/>
            <person name="Pan J."/>
            <person name="Luo Z.H."/>
            <person name="Li M."/>
        </authorList>
    </citation>
    <scope>NUCLEOTIDE SEQUENCE [LARGE SCALE GENOMIC DNA]</scope>
    <source>
        <strain evidence="5">SpSt-258</strain>
    </source>
</reference>
<protein>
    <submittedName>
        <fullName evidence="5">Response regulator</fullName>
    </submittedName>
</protein>
<sequence>MMTIMGRLRLRVNLGREQRYRSCSLPGIKGVKMKKRIIICDDEEPIRLLLNEALKDDYEVVVCDNGRDVIKYITKENFDLLITDIKMPGTHGLEVIERIRERNKTIPIVVCSAYKLLEDDIVVKTSEIAAFITKPIEIKQLKAKIFELIGV</sequence>
<dbReference type="GO" id="GO:0000160">
    <property type="term" value="P:phosphorelay signal transduction system"/>
    <property type="evidence" value="ECO:0007669"/>
    <property type="project" value="UniProtKB-KW"/>
</dbReference>
<dbReference type="Gene3D" id="3.40.50.2300">
    <property type="match status" value="1"/>
</dbReference>
<gene>
    <name evidence="5" type="ORF">ENP86_09370</name>
</gene>
<accession>A0A7V0Z6Y9</accession>
<dbReference type="InterPro" id="IPR011006">
    <property type="entry name" value="CheY-like_superfamily"/>
</dbReference>
<keyword evidence="2" id="KW-0902">Two-component regulatory system</keyword>
<dbReference type="InterPro" id="IPR050595">
    <property type="entry name" value="Bact_response_regulator"/>
</dbReference>
<dbReference type="PANTHER" id="PTHR44591">
    <property type="entry name" value="STRESS RESPONSE REGULATOR PROTEIN 1"/>
    <property type="match status" value="1"/>
</dbReference>
<dbReference type="AlphaFoldDB" id="A0A7V0Z6Y9"/>
<organism evidence="5">
    <name type="scientific">candidate division WOR-3 bacterium</name>
    <dbReference type="NCBI Taxonomy" id="2052148"/>
    <lineage>
        <taxon>Bacteria</taxon>
        <taxon>Bacteria division WOR-3</taxon>
    </lineage>
</organism>
<evidence type="ECO:0000256" key="3">
    <source>
        <dbReference type="PROSITE-ProRule" id="PRU00169"/>
    </source>
</evidence>
<dbReference type="PROSITE" id="PS50110">
    <property type="entry name" value="RESPONSE_REGULATORY"/>
    <property type="match status" value="1"/>
</dbReference>
<evidence type="ECO:0000313" key="5">
    <source>
        <dbReference type="EMBL" id="HDY59743.1"/>
    </source>
</evidence>
<comment type="caution">
    <text evidence="5">The sequence shown here is derived from an EMBL/GenBank/DDBJ whole genome shotgun (WGS) entry which is preliminary data.</text>
</comment>
<evidence type="ECO:0000256" key="1">
    <source>
        <dbReference type="ARBA" id="ARBA00022553"/>
    </source>
</evidence>
<proteinExistence type="predicted"/>
<dbReference type="InterPro" id="IPR001789">
    <property type="entry name" value="Sig_transdc_resp-reg_receiver"/>
</dbReference>